<dbReference type="RefSeq" id="WP_189258470.1">
    <property type="nucleotide sequence ID" value="NZ_BMRE01000050.1"/>
</dbReference>
<gene>
    <name evidence="6" type="ORF">GCM10010178_74490</name>
</gene>
<dbReference type="EMBL" id="BMRE01000050">
    <property type="protein sequence ID" value="GGU71945.1"/>
    <property type="molecule type" value="Genomic_DNA"/>
</dbReference>
<dbReference type="InterPro" id="IPR045865">
    <property type="entry name" value="ACT-like_dom_sf"/>
</dbReference>
<proteinExistence type="predicted"/>
<evidence type="ECO:0000256" key="4">
    <source>
        <dbReference type="ARBA" id="ARBA00048670"/>
    </source>
</evidence>
<dbReference type="Proteomes" id="UP000649573">
    <property type="component" value="Unassembled WGS sequence"/>
</dbReference>
<protein>
    <recommendedName>
        <fullName evidence="2">acetolactate synthase</fullName>
        <ecNumber evidence="2">2.2.1.6</ecNumber>
    </recommendedName>
    <alternativeName>
        <fullName evidence="3">Acetohydroxy-acid synthase small subunit</fullName>
    </alternativeName>
</protein>
<dbReference type="EC" id="2.2.1.6" evidence="2"/>
<dbReference type="Pfam" id="PF22629">
    <property type="entry name" value="ACT_AHAS_ss"/>
    <property type="match status" value="1"/>
</dbReference>
<evidence type="ECO:0000256" key="1">
    <source>
        <dbReference type="ARBA" id="ARBA00011744"/>
    </source>
</evidence>
<name>A0ABQ2V929_9PSEU</name>
<dbReference type="SUPFAM" id="SSF55021">
    <property type="entry name" value="ACT-like"/>
    <property type="match status" value="1"/>
</dbReference>
<evidence type="ECO:0000313" key="7">
    <source>
        <dbReference type="Proteomes" id="UP000649573"/>
    </source>
</evidence>
<feature type="domain" description="ACT" evidence="5">
    <location>
        <begin position="3"/>
        <end position="76"/>
    </location>
</feature>
<evidence type="ECO:0000256" key="2">
    <source>
        <dbReference type="ARBA" id="ARBA00013145"/>
    </source>
</evidence>
<sequence>MHRLSLLLRNKPGALARVVVLFSTRDVAVESLSLNPADADGLSRLDVQVRLREGRSVDQLVHQLRRVVDLCEVSAA</sequence>
<dbReference type="InterPro" id="IPR054480">
    <property type="entry name" value="AHAS_small-like_ACT"/>
</dbReference>
<comment type="subunit">
    <text evidence="1">Dimer of large and small chains.</text>
</comment>
<comment type="catalytic activity">
    <reaction evidence="4">
        <text>2 pyruvate + H(+) = (2S)-2-acetolactate + CO2</text>
        <dbReference type="Rhea" id="RHEA:25249"/>
        <dbReference type="ChEBI" id="CHEBI:15361"/>
        <dbReference type="ChEBI" id="CHEBI:15378"/>
        <dbReference type="ChEBI" id="CHEBI:16526"/>
        <dbReference type="ChEBI" id="CHEBI:58476"/>
        <dbReference type="EC" id="2.2.1.6"/>
    </reaction>
</comment>
<evidence type="ECO:0000256" key="3">
    <source>
        <dbReference type="ARBA" id="ARBA00031510"/>
    </source>
</evidence>
<evidence type="ECO:0000313" key="6">
    <source>
        <dbReference type="EMBL" id="GGU71945.1"/>
    </source>
</evidence>
<dbReference type="Gene3D" id="3.30.70.260">
    <property type="match status" value="1"/>
</dbReference>
<reference evidence="7" key="1">
    <citation type="journal article" date="2019" name="Int. J. Syst. Evol. Microbiol.">
        <title>The Global Catalogue of Microorganisms (GCM) 10K type strain sequencing project: providing services to taxonomists for standard genome sequencing and annotation.</title>
        <authorList>
            <consortium name="The Broad Institute Genomics Platform"/>
            <consortium name="The Broad Institute Genome Sequencing Center for Infectious Disease"/>
            <person name="Wu L."/>
            <person name="Ma J."/>
        </authorList>
    </citation>
    <scope>NUCLEOTIDE SEQUENCE [LARGE SCALE GENOMIC DNA]</scope>
    <source>
        <strain evidence="7">JCM 3296</strain>
    </source>
</reference>
<keyword evidence="7" id="KW-1185">Reference proteome</keyword>
<dbReference type="InterPro" id="IPR002912">
    <property type="entry name" value="ACT_dom"/>
</dbReference>
<comment type="caution">
    <text evidence="6">The sequence shown here is derived from an EMBL/GenBank/DDBJ whole genome shotgun (WGS) entry which is preliminary data.</text>
</comment>
<dbReference type="PROSITE" id="PS51671">
    <property type="entry name" value="ACT"/>
    <property type="match status" value="1"/>
</dbReference>
<dbReference type="PANTHER" id="PTHR30239:SF0">
    <property type="entry name" value="ACETOLACTATE SYNTHASE SMALL SUBUNIT 1, CHLOROPLASTIC"/>
    <property type="match status" value="1"/>
</dbReference>
<accession>A0ABQ2V929</accession>
<evidence type="ECO:0000259" key="5">
    <source>
        <dbReference type="PROSITE" id="PS51671"/>
    </source>
</evidence>
<dbReference type="PANTHER" id="PTHR30239">
    <property type="entry name" value="ACETOLACTATE SYNTHASE SMALL SUBUNIT"/>
    <property type="match status" value="1"/>
</dbReference>
<organism evidence="6 7">
    <name type="scientific">Lentzea flava</name>
    <dbReference type="NCBI Taxonomy" id="103732"/>
    <lineage>
        <taxon>Bacteria</taxon>
        <taxon>Bacillati</taxon>
        <taxon>Actinomycetota</taxon>
        <taxon>Actinomycetes</taxon>
        <taxon>Pseudonocardiales</taxon>
        <taxon>Pseudonocardiaceae</taxon>
        <taxon>Lentzea</taxon>
    </lineage>
</organism>
<dbReference type="InterPro" id="IPR004789">
    <property type="entry name" value="Acetalactate_synth_ssu"/>
</dbReference>